<dbReference type="Proteomes" id="UP000683507">
    <property type="component" value="Chromosome"/>
</dbReference>
<proteinExistence type="predicted"/>
<reference evidence="1" key="1">
    <citation type="submission" date="2021-04" db="EMBL/GenBank/DDBJ databases">
        <authorList>
            <person name="Rodrigo-Torres L."/>
            <person name="Arahal R. D."/>
            <person name="Lucena T."/>
        </authorList>
    </citation>
    <scope>NUCLEOTIDE SEQUENCE</scope>
    <source>
        <strain evidence="1">AS29M-1</strain>
    </source>
</reference>
<accession>A0A916NI59</accession>
<dbReference type="PROSITE" id="PS51257">
    <property type="entry name" value="PROKAR_LIPOPROTEIN"/>
    <property type="match status" value="1"/>
</dbReference>
<organism evidence="1 2">
    <name type="scientific">Parvicella tangerina</name>
    <dbReference type="NCBI Taxonomy" id="2829795"/>
    <lineage>
        <taxon>Bacteria</taxon>
        <taxon>Pseudomonadati</taxon>
        <taxon>Bacteroidota</taxon>
        <taxon>Flavobacteriia</taxon>
        <taxon>Flavobacteriales</taxon>
        <taxon>Parvicellaceae</taxon>
        <taxon>Parvicella</taxon>
    </lineage>
</organism>
<sequence>MRKFIILSPLVGLFFSGCTKKIEDLEGNNVPFDDTYVTISEVISLDIPNDQFSWIPNLANCLAVPFGQTIDYEAFIPTQNPNPYAHLTEDITALNVKMELTDVPDCDFDMLQSVEVYLVMNNDTCGNPINDASQLVFPDDGVVYSGSCSTTATEPGPYYNAVLLGSYDNFYNGIGDVINLNVNEDARLDQFIYAQNFQTYAFMVFDKAFTQNSANIKTTMDLRAKLINSPD</sequence>
<evidence type="ECO:0008006" key="3">
    <source>
        <dbReference type="Google" id="ProtNLM"/>
    </source>
</evidence>
<keyword evidence="2" id="KW-1185">Reference proteome</keyword>
<dbReference type="KEGG" id="ptan:CRYO30217_02133"/>
<dbReference type="EMBL" id="OU015584">
    <property type="protein sequence ID" value="CAG5083239.1"/>
    <property type="molecule type" value="Genomic_DNA"/>
</dbReference>
<evidence type="ECO:0000313" key="2">
    <source>
        <dbReference type="Proteomes" id="UP000683507"/>
    </source>
</evidence>
<gene>
    <name evidence="1" type="ORF">CRYO30217_02133</name>
</gene>
<dbReference type="AlphaFoldDB" id="A0A916NI59"/>
<dbReference type="RefSeq" id="WP_258542352.1">
    <property type="nucleotide sequence ID" value="NZ_OU015584.1"/>
</dbReference>
<protein>
    <recommendedName>
        <fullName evidence="3">Lipoprotein</fullName>
    </recommendedName>
</protein>
<evidence type="ECO:0000313" key="1">
    <source>
        <dbReference type="EMBL" id="CAG5083239.1"/>
    </source>
</evidence>
<name>A0A916NI59_9FLAO</name>